<accession>A0A9P5L8Q1</accession>
<feature type="compositionally biased region" description="Basic residues" evidence="1">
    <location>
        <begin position="167"/>
        <end position="177"/>
    </location>
</feature>
<dbReference type="Proteomes" id="UP000722485">
    <property type="component" value="Unassembled WGS sequence"/>
</dbReference>
<evidence type="ECO:0000313" key="3">
    <source>
        <dbReference type="Proteomes" id="UP000722485"/>
    </source>
</evidence>
<evidence type="ECO:0000256" key="1">
    <source>
        <dbReference type="SAM" id="MobiDB-lite"/>
    </source>
</evidence>
<feature type="region of interest" description="Disordered" evidence="1">
    <location>
        <begin position="167"/>
        <end position="202"/>
    </location>
</feature>
<protein>
    <submittedName>
        <fullName evidence="2">Uncharacterized protein</fullName>
    </submittedName>
</protein>
<reference evidence="2" key="1">
    <citation type="submission" date="2020-03" db="EMBL/GenBank/DDBJ databases">
        <title>Draft Genome Sequence of Cylindrodendrum hubeiense.</title>
        <authorList>
            <person name="Buettner E."/>
            <person name="Kellner H."/>
        </authorList>
    </citation>
    <scope>NUCLEOTIDE SEQUENCE</scope>
    <source>
        <strain evidence="2">IHI 201604</strain>
    </source>
</reference>
<dbReference type="OrthoDB" id="10327761at2759"/>
<keyword evidence="3" id="KW-1185">Reference proteome</keyword>
<sequence length="282" mass="31260">MGNTSTTTTHVGTTHPASKGRIVKAYKFVQRAVTTTAGMMRLPKQLQVLSNLGNTEPFRIMTSSLPSLQPPRQTPKRTTGAVLGGFIKESHHSSPQDAPLIPKIILTTPNSKVTTPDIATWRNIQRTPESEEQFTKWKMGQFLSPLHYVNTNAARERRRVMKRILRAPPTRHPRRSPRCMASTTQSPRAAPQKDAHRPGAMPAAAAAGLDRVIRSYLLGWPATPIVSYGNRVADPRQTPRSPRPGLQSTHEEKTGRQKSQVAMAWGMGISTWHGMARHGMVY</sequence>
<comment type="caution">
    <text evidence="2">The sequence shown here is derived from an EMBL/GenBank/DDBJ whole genome shotgun (WGS) entry which is preliminary data.</text>
</comment>
<evidence type="ECO:0000313" key="2">
    <source>
        <dbReference type="EMBL" id="KAF7550188.1"/>
    </source>
</evidence>
<name>A0A9P5L8Q1_9HYPO</name>
<feature type="region of interest" description="Disordered" evidence="1">
    <location>
        <begin position="228"/>
        <end position="260"/>
    </location>
</feature>
<proteinExistence type="predicted"/>
<dbReference type="AlphaFoldDB" id="A0A9P5L8Q1"/>
<gene>
    <name evidence="2" type="ORF">G7Z17_g5879</name>
</gene>
<organism evidence="2 3">
    <name type="scientific">Cylindrodendrum hubeiense</name>
    <dbReference type="NCBI Taxonomy" id="595255"/>
    <lineage>
        <taxon>Eukaryota</taxon>
        <taxon>Fungi</taxon>
        <taxon>Dikarya</taxon>
        <taxon>Ascomycota</taxon>
        <taxon>Pezizomycotina</taxon>
        <taxon>Sordariomycetes</taxon>
        <taxon>Hypocreomycetidae</taxon>
        <taxon>Hypocreales</taxon>
        <taxon>Nectriaceae</taxon>
        <taxon>Cylindrodendrum</taxon>
    </lineage>
</organism>
<dbReference type="EMBL" id="JAANBB010000104">
    <property type="protein sequence ID" value="KAF7550188.1"/>
    <property type="molecule type" value="Genomic_DNA"/>
</dbReference>